<dbReference type="AlphaFoldDB" id="A0A4R6UZD5"/>
<dbReference type="OrthoDB" id="5739863at2"/>
<sequence>MKEQYKQQIELDKSTLRSLAEKGDDDQVVRLIDHTFTSDDEQKLISLSELLLLMDFSNLIIDKHHSGYFLKCTSIDCTDFHNITKTSILLNAISEEYSVHYDGWGCDVSN</sequence>
<gene>
    <name evidence="2" type="ORF">EV696_10538</name>
</gene>
<reference evidence="2 3" key="1">
    <citation type="submission" date="2019-03" db="EMBL/GenBank/DDBJ databases">
        <title>Genomic Encyclopedia of Type Strains, Phase IV (KMG-IV): sequencing the most valuable type-strain genomes for metagenomic binning, comparative biology and taxonomic classification.</title>
        <authorList>
            <person name="Goeker M."/>
        </authorList>
    </citation>
    <scope>NUCLEOTIDE SEQUENCE [LARGE SCALE GENOMIC DNA]</scope>
    <source>
        <strain evidence="2 3">DSM 103792</strain>
    </source>
</reference>
<organism evidence="2 3">
    <name type="scientific">Permianibacter aggregans</name>
    <dbReference type="NCBI Taxonomy" id="1510150"/>
    <lineage>
        <taxon>Bacteria</taxon>
        <taxon>Pseudomonadati</taxon>
        <taxon>Pseudomonadota</taxon>
        <taxon>Gammaproteobacteria</taxon>
        <taxon>Pseudomonadales</taxon>
        <taxon>Pseudomonadaceae</taxon>
        <taxon>Permianibacter</taxon>
    </lineage>
</organism>
<dbReference type="InterPro" id="IPR036701">
    <property type="entry name" value="RraB-like_sf"/>
</dbReference>
<dbReference type="SUPFAM" id="SSF89946">
    <property type="entry name" value="Hypothetical protein VC0424"/>
    <property type="match status" value="1"/>
</dbReference>
<keyword evidence="3" id="KW-1185">Reference proteome</keyword>
<comment type="caution">
    <text evidence="2">The sequence shown here is derived from an EMBL/GenBank/DDBJ whole genome shotgun (WGS) entry which is preliminary data.</text>
</comment>
<feature type="domain" description="Regulator of ribonuclease activity B" evidence="1">
    <location>
        <begin position="12"/>
        <end position="106"/>
    </location>
</feature>
<dbReference type="EMBL" id="SNYM01000005">
    <property type="protein sequence ID" value="TDQ49064.1"/>
    <property type="molecule type" value="Genomic_DNA"/>
</dbReference>
<dbReference type="Gene3D" id="3.30.70.970">
    <property type="entry name" value="RraB-like"/>
    <property type="match status" value="1"/>
</dbReference>
<name>A0A4R6UZD5_9GAMM</name>
<dbReference type="Proteomes" id="UP000295375">
    <property type="component" value="Unassembled WGS sequence"/>
</dbReference>
<evidence type="ECO:0000313" key="2">
    <source>
        <dbReference type="EMBL" id="TDQ49064.1"/>
    </source>
</evidence>
<accession>A0A4R6UZD5</accession>
<protein>
    <submittedName>
        <fullName evidence="2">Regulator of ribonuclease activity B</fullName>
    </submittedName>
</protein>
<evidence type="ECO:0000313" key="3">
    <source>
        <dbReference type="Proteomes" id="UP000295375"/>
    </source>
</evidence>
<dbReference type="Pfam" id="PF06877">
    <property type="entry name" value="RraB"/>
    <property type="match status" value="1"/>
</dbReference>
<dbReference type="RefSeq" id="WP_133589350.1">
    <property type="nucleotide sequence ID" value="NZ_CP037953.1"/>
</dbReference>
<evidence type="ECO:0000259" key="1">
    <source>
        <dbReference type="Pfam" id="PF06877"/>
    </source>
</evidence>
<proteinExistence type="predicted"/>
<dbReference type="InterPro" id="IPR009671">
    <property type="entry name" value="RraB_dom"/>
</dbReference>